<dbReference type="Proteomes" id="UP001549921">
    <property type="component" value="Unassembled WGS sequence"/>
</dbReference>
<proteinExistence type="predicted"/>
<sequence length="285" mass="31806">MSATLFVLFSDSEIMYHKMMKQICEKYGRKYTKELRIRMYGVTDREICMTVVKELKMPISADELELQLGDLAKKVLPAAPIQKGAERLLTHLHDHKIPMALATNSSEQAVRLHATARPKLFGKFNHKVCASDPEVDRGKPHPDIYLVAAARFPEKPKPIQCLVFEDSACGVEAANAAGMQVVMIPDPRLDRELTRHATLVIRSLLDFQPELFGLPPFDVQPEGREVPDISPQNVNKSDVPPLSVNKRDIVPQNVSTLDVSPPKGKKSDVFSHPANKNPLTPSTMK</sequence>
<dbReference type="EMBL" id="JBEDNZ010000029">
    <property type="protein sequence ID" value="KAL0809204.1"/>
    <property type="molecule type" value="Genomic_DNA"/>
</dbReference>
<accession>A0ABD0S7B5</accession>
<dbReference type="Gene3D" id="1.10.150.240">
    <property type="entry name" value="Putative phosphatase, domain 2"/>
    <property type="match status" value="1"/>
</dbReference>
<dbReference type="InterPro" id="IPR023198">
    <property type="entry name" value="PGP-like_dom2"/>
</dbReference>
<dbReference type="FunFam" id="3.40.50.1000:FF:000055">
    <property type="entry name" value="Haloacid dehalogenase-like hydrolase family protein"/>
    <property type="match status" value="1"/>
</dbReference>
<dbReference type="InterPro" id="IPR023214">
    <property type="entry name" value="HAD_sf"/>
</dbReference>
<dbReference type="PANTHER" id="PTHR18901">
    <property type="entry name" value="2-DEOXYGLUCOSE-6-PHOSPHATE PHOSPHATASE 2"/>
    <property type="match status" value="1"/>
</dbReference>
<dbReference type="Gene3D" id="3.40.50.1000">
    <property type="entry name" value="HAD superfamily/HAD-like"/>
    <property type="match status" value="1"/>
</dbReference>
<dbReference type="AlphaFoldDB" id="A0ABD0S7B5"/>
<dbReference type="PANTHER" id="PTHR18901:SF38">
    <property type="entry name" value="PSEUDOURIDINE-5'-PHOSPHATASE"/>
    <property type="match status" value="1"/>
</dbReference>
<evidence type="ECO:0000256" key="1">
    <source>
        <dbReference type="SAM" id="MobiDB-lite"/>
    </source>
</evidence>
<name>A0ABD0S7B5_LOXSC</name>
<dbReference type="InterPro" id="IPR036412">
    <property type="entry name" value="HAD-like_sf"/>
</dbReference>
<feature type="region of interest" description="Disordered" evidence="1">
    <location>
        <begin position="216"/>
        <end position="285"/>
    </location>
</feature>
<dbReference type="Pfam" id="PF00702">
    <property type="entry name" value="Hydrolase"/>
    <property type="match status" value="1"/>
</dbReference>
<evidence type="ECO:0008006" key="4">
    <source>
        <dbReference type="Google" id="ProtNLM"/>
    </source>
</evidence>
<dbReference type="SUPFAM" id="SSF56784">
    <property type="entry name" value="HAD-like"/>
    <property type="match status" value="1"/>
</dbReference>
<dbReference type="InterPro" id="IPR006439">
    <property type="entry name" value="HAD-SF_hydro_IA"/>
</dbReference>
<gene>
    <name evidence="2" type="ORF">ABMA28_011428</name>
</gene>
<organism evidence="2 3">
    <name type="scientific">Loxostege sticticalis</name>
    <name type="common">Beet webworm moth</name>
    <dbReference type="NCBI Taxonomy" id="481309"/>
    <lineage>
        <taxon>Eukaryota</taxon>
        <taxon>Metazoa</taxon>
        <taxon>Ecdysozoa</taxon>
        <taxon>Arthropoda</taxon>
        <taxon>Hexapoda</taxon>
        <taxon>Insecta</taxon>
        <taxon>Pterygota</taxon>
        <taxon>Neoptera</taxon>
        <taxon>Endopterygota</taxon>
        <taxon>Lepidoptera</taxon>
        <taxon>Glossata</taxon>
        <taxon>Ditrysia</taxon>
        <taxon>Pyraloidea</taxon>
        <taxon>Crambidae</taxon>
        <taxon>Pyraustinae</taxon>
        <taxon>Loxostege</taxon>
    </lineage>
</organism>
<reference evidence="2 3" key="1">
    <citation type="submission" date="2024-06" db="EMBL/GenBank/DDBJ databases">
        <title>A chromosome-level genome assembly of beet webworm, Loxostege sticticalis.</title>
        <authorList>
            <person name="Zhang Y."/>
        </authorList>
    </citation>
    <scope>NUCLEOTIDE SEQUENCE [LARGE SCALE GENOMIC DNA]</scope>
    <source>
        <strain evidence="2">AQ028</strain>
        <tissue evidence="2">Male pupae</tissue>
    </source>
</reference>
<protein>
    <recommendedName>
        <fullName evidence="4">Pseudouridine-5'-phosphatase</fullName>
    </recommendedName>
</protein>
<evidence type="ECO:0000313" key="3">
    <source>
        <dbReference type="Proteomes" id="UP001549921"/>
    </source>
</evidence>
<comment type="caution">
    <text evidence="2">The sequence shown here is derived from an EMBL/GenBank/DDBJ whole genome shotgun (WGS) entry which is preliminary data.</text>
</comment>
<evidence type="ECO:0000313" key="2">
    <source>
        <dbReference type="EMBL" id="KAL0809204.1"/>
    </source>
</evidence>
<dbReference type="NCBIfam" id="TIGR01509">
    <property type="entry name" value="HAD-SF-IA-v3"/>
    <property type="match status" value="1"/>
</dbReference>